<proteinExistence type="predicted"/>
<accession>A0AAE0Q2E4</accession>
<feature type="compositionally biased region" description="Pro residues" evidence="1">
    <location>
        <begin position="35"/>
        <end position="59"/>
    </location>
</feature>
<dbReference type="InterPro" id="IPR036691">
    <property type="entry name" value="Endo/exonu/phosph_ase_sf"/>
</dbReference>
<dbReference type="EMBL" id="JAUCMX010000023">
    <property type="protein sequence ID" value="KAK3512332.1"/>
    <property type="molecule type" value="Genomic_DNA"/>
</dbReference>
<sequence>MSSSNRSSGDSELFTSALSEVSRPARTIRLRDIYNPPPPPQRKPVAIRPPSPGPPPHPSVLPESLSRRRSFSCEPEPKAIMRRRAHSLPSSDETTTRKSLQVRFVDCLGLELEHVKFFRAGEDPKVPDHVINRLLASSELASGRHLELSLPFFQPFFPENISIEPDFLERLCHRRVCLEQVHCSELGITGTVQVLNLAFEKQVIVRYSFTDWKSSAECKACWVSTEHRDDVQSEVFHFRLPVPPFILKPGASLEFAICYRVLGSEYWDNNDGHNYKLACHAYKLIVPKECEDSMDFVNLINNAIGVVDLQGAGGNWATVGQRSRGGRRVRRQREKRKGKSVGLRIGTLNVGTMTGKGRELADMMERRKVDILCVQETRWKGSKASKEPI</sequence>
<protein>
    <recommendedName>
        <fullName evidence="2">CBM21 domain-containing protein</fullName>
    </recommendedName>
</protein>
<evidence type="ECO:0000256" key="1">
    <source>
        <dbReference type="SAM" id="MobiDB-lite"/>
    </source>
</evidence>
<feature type="region of interest" description="Disordered" evidence="1">
    <location>
        <begin position="76"/>
        <end position="95"/>
    </location>
</feature>
<dbReference type="GO" id="GO:0000164">
    <property type="term" value="C:protein phosphatase type 1 complex"/>
    <property type="evidence" value="ECO:0007669"/>
    <property type="project" value="TreeGrafter"/>
</dbReference>
<gene>
    <name evidence="3" type="ORF">QTP70_005789</name>
</gene>
<evidence type="ECO:0000259" key="2">
    <source>
        <dbReference type="PROSITE" id="PS51159"/>
    </source>
</evidence>
<dbReference type="Pfam" id="PF03370">
    <property type="entry name" value="CBM_21"/>
    <property type="match status" value="1"/>
</dbReference>
<organism evidence="3 4">
    <name type="scientific">Hemibagrus guttatus</name>
    <dbReference type="NCBI Taxonomy" id="175788"/>
    <lineage>
        <taxon>Eukaryota</taxon>
        <taxon>Metazoa</taxon>
        <taxon>Chordata</taxon>
        <taxon>Craniata</taxon>
        <taxon>Vertebrata</taxon>
        <taxon>Euteleostomi</taxon>
        <taxon>Actinopterygii</taxon>
        <taxon>Neopterygii</taxon>
        <taxon>Teleostei</taxon>
        <taxon>Ostariophysi</taxon>
        <taxon>Siluriformes</taxon>
        <taxon>Bagridae</taxon>
        <taxon>Hemibagrus</taxon>
    </lineage>
</organism>
<dbReference type="GO" id="GO:0008157">
    <property type="term" value="F:protein phosphatase 1 binding"/>
    <property type="evidence" value="ECO:0007669"/>
    <property type="project" value="TreeGrafter"/>
</dbReference>
<evidence type="ECO:0000313" key="3">
    <source>
        <dbReference type="EMBL" id="KAK3512332.1"/>
    </source>
</evidence>
<feature type="domain" description="CBM21" evidence="2">
    <location>
        <begin position="168"/>
        <end position="278"/>
    </location>
</feature>
<dbReference type="Proteomes" id="UP001274896">
    <property type="component" value="Unassembled WGS sequence"/>
</dbReference>
<evidence type="ECO:0000313" key="4">
    <source>
        <dbReference type="Proteomes" id="UP001274896"/>
    </source>
</evidence>
<feature type="region of interest" description="Disordered" evidence="1">
    <location>
        <begin position="1"/>
        <end position="69"/>
    </location>
</feature>
<dbReference type="InterPro" id="IPR050782">
    <property type="entry name" value="PP1_regulatory_subunit_3"/>
</dbReference>
<dbReference type="InterPro" id="IPR038175">
    <property type="entry name" value="CBM21_dom_sf"/>
</dbReference>
<dbReference type="GO" id="GO:2001069">
    <property type="term" value="F:glycogen binding"/>
    <property type="evidence" value="ECO:0007669"/>
    <property type="project" value="TreeGrafter"/>
</dbReference>
<keyword evidence="4" id="KW-1185">Reference proteome</keyword>
<dbReference type="SUPFAM" id="SSF56219">
    <property type="entry name" value="DNase I-like"/>
    <property type="match status" value="1"/>
</dbReference>
<dbReference type="PANTHER" id="PTHR12307:SF4">
    <property type="entry name" value="PROTEIN PHOSPHATASE 1 REGULATORY SUBUNIT 3D"/>
    <property type="match status" value="1"/>
</dbReference>
<dbReference type="PANTHER" id="PTHR12307">
    <property type="entry name" value="PROTEIN PHOSPHATASE 1 REGULATORY SUBUNIT"/>
    <property type="match status" value="1"/>
</dbReference>
<reference evidence="3" key="1">
    <citation type="submission" date="2023-06" db="EMBL/GenBank/DDBJ databases">
        <title>Male Hemibagrus guttatus genome.</title>
        <authorList>
            <person name="Bian C."/>
        </authorList>
    </citation>
    <scope>NUCLEOTIDE SEQUENCE</scope>
    <source>
        <strain evidence="3">Male_cb2023</strain>
        <tissue evidence="3">Muscle</tissue>
    </source>
</reference>
<dbReference type="PROSITE" id="PS51159">
    <property type="entry name" value="CBM21"/>
    <property type="match status" value="1"/>
</dbReference>
<dbReference type="Gene3D" id="2.60.40.2440">
    <property type="entry name" value="Carbohydrate binding type-21 domain"/>
    <property type="match status" value="1"/>
</dbReference>
<name>A0AAE0Q2E4_9TELE</name>
<dbReference type="Gene3D" id="3.60.10.10">
    <property type="entry name" value="Endonuclease/exonuclease/phosphatase"/>
    <property type="match status" value="1"/>
</dbReference>
<dbReference type="InterPro" id="IPR005036">
    <property type="entry name" value="CBM21_dom"/>
</dbReference>
<comment type="caution">
    <text evidence="3">The sequence shown here is derived from an EMBL/GenBank/DDBJ whole genome shotgun (WGS) entry which is preliminary data.</text>
</comment>
<feature type="compositionally biased region" description="Polar residues" evidence="1">
    <location>
        <begin position="1"/>
        <end position="19"/>
    </location>
</feature>
<dbReference type="GO" id="GO:0005979">
    <property type="term" value="P:regulation of glycogen biosynthetic process"/>
    <property type="evidence" value="ECO:0007669"/>
    <property type="project" value="TreeGrafter"/>
</dbReference>
<dbReference type="AlphaFoldDB" id="A0AAE0Q2E4"/>